<dbReference type="NCBIfam" id="TIGR01686">
    <property type="entry name" value="FkbH"/>
    <property type="match status" value="1"/>
</dbReference>
<accession>A0AAX1UF15</accession>
<feature type="domain" description="BF1531-like N-terminal" evidence="1">
    <location>
        <begin position="72"/>
        <end position="265"/>
    </location>
</feature>
<dbReference type="GO" id="GO:0016788">
    <property type="term" value="F:hydrolase activity, acting on ester bonds"/>
    <property type="evidence" value="ECO:0007669"/>
    <property type="project" value="UniProtKB-ARBA"/>
</dbReference>
<name>A0AAX1UF15_CERSP</name>
<dbReference type="InterPro" id="IPR010033">
    <property type="entry name" value="HAD_SF_ppase_IIIC"/>
</dbReference>
<evidence type="ECO:0000313" key="2">
    <source>
        <dbReference type="EMBL" id="RHZ90865.1"/>
    </source>
</evidence>
<dbReference type="NCBIfam" id="TIGR01681">
    <property type="entry name" value="HAD-SF-IIIC"/>
    <property type="match status" value="1"/>
</dbReference>
<dbReference type="InterPro" id="IPR036412">
    <property type="entry name" value="HAD-like_sf"/>
</dbReference>
<dbReference type="InterPro" id="IPR049369">
    <property type="entry name" value="BF1531-like_N"/>
</dbReference>
<comment type="caution">
    <text evidence="2">The sequence shown here is derived from an EMBL/GenBank/DDBJ whole genome shotgun (WGS) entry which is preliminary data.</text>
</comment>
<dbReference type="InterPro" id="IPR023214">
    <property type="entry name" value="HAD_sf"/>
</dbReference>
<dbReference type="Proteomes" id="UP000266305">
    <property type="component" value="Unassembled WGS sequence"/>
</dbReference>
<dbReference type="Gene3D" id="3.40.50.1110">
    <property type="entry name" value="SGNH hydrolase"/>
    <property type="match status" value="1"/>
</dbReference>
<dbReference type="EMBL" id="QWGP01000044">
    <property type="protein sequence ID" value="RHZ90865.1"/>
    <property type="molecule type" value="Genomic_DNA"/>
</dbReference>
<dbReference type="InterPro" id="IPR035679">
    <property type="entry name" value="MDP-1_euk"/>
</dbReference>
<dbReference type="Gene3D" id="3.40.50.1000">
    <property type="entry name" value="HAD superfamily/HAD-like"/>
    <property type="match status" value="1"/>
</dbReference>
<evidence type="ECO:0000259" key="1">
    <source>
        <dbReference type="Pfam" id="PF21211"/>
    </source>
</evidence>
<dbReference type="AlphaFoldDB" id="A0AAX1UF15"/>
<gene>
    <name evidence="2" type="ORF">D1114_21930</name>
</gene>
<dbReference type="CDD" id="cd07501">
    <property type="entry name" value="HAD_MDP-1_like"/>
    <property type="match status" value="1"/>
</dbReference>
<sequence length="637" mass="69699">MKSKPLELHWLPVAADFEGDLARARARAADDPPEAWRALRHLAGHRIDFLQTTRIERALRTAKAPPEVPRLRLALLGSFTVEHLVPGLTVGALRRGLALEVHVPPYGQWRQAILDPVSELAAFSPDAVLICSCETDLVPQLPLATPADEVEAALEASLSETVHRWRALRAMGAAVIQQLPVPTTDPVFGHLDRLIPASRRAMVAEMQHRLIRAAREERVLILDPVAAAEAEGLDALQDRLMWLHAKQHVSPAAGPWFGDQVARILAAMRGLTRKVLVLDLDNTLWGGVIGDDGIEGIVIGEGSARGEAFKAFQLYCRALRERGMLLAVSSKNDPERALAAFDHPEMVLRRSDFAAFVANWEDKGRGLQRIAQELNLGLEALIFFDDNPAERALLREQFPAVAVPEVPEEPEAYIRCLAAAGLFEAVGYTPDDALRAEQYAANAARRQLEVVAPDMESFLAGLDMEMQVGPVQPVDLVRVTQLINKTNQFNLTTRRYTEAEVGAMIGDPGMLTFCVRLKDRFGDNGIVSVVLGRLRPDGEGGQLFEVDTWLMSCRVLGRRVEEAVAAVIARAARQAGASTVVGCYRPTPKNGMVADLFPRLGFAPAGADGLAALWRLDLTVPPPPPPHIRLTERGVTH</sequence>
<dbReference type="RefSeq" id="WP_119001471.1">
    <property type="nucleotide sequence ID" value="NZ_QWGP01000044.1"/>
</dbReference>
<dbReference type="SUPFAM" id="SSF56784">
    <property type="entry name" value="HAD-like"/>
    <property type="match status" value="1"/>
</dbReference>
<dbReference type="InterPro" id="IPR036514">
    <property type="entry name" value="SGNH_hydro_sf"/>
</dbReference>
<protein>
    <submittedName>
        <fullName evidence="2">HAD-IIIC family phosphatase</fullName>
    </submittedName>
</protein>
<reference evidence="2 3" key="1">
    <citation type="submission" date="2018-08" db="EMBL/GenBank/DDBJ databases">
        <title>Draft genome sequence of Rhodobacter sphaeroides FY.</title>
        <authorList>
            <person name="Rayyan A."/>
            <person name="Meyer T.E."/>
            <person name="Kyndt J.A."/>
        </authorList>
    </citation>
    <scope>NUCLEOTIDE SEQUENCE [LARGE SCALE GENOMIC DNA]</scope>
    <source>
        <strain evidence="2 3">FY</strain>
    </source>
</reference>
<proteinExistence type="predicted"/>
<dbReference type="InterPro" id="IPR010037">
    <property type="entry name" value="FkbH_domain"/>
</dbReference>
<evidence type="ECO:0000313" key="3">
    <source>
        <dbReference type="Proteomes" id="UP000266305"/>
    </source>
</evidence>
<organism evidence="2 3">
    <name type="scientific">Cereibacter sphaeroides</name>
    <name type="common">Rhodobacter sphaeroides</name>
    <dbReference type="NCBI Taxonomy" id="1063"/>
    <lineage>
        <taxon>Bacteria</taxon>
        <taxon>Pseudomonadati</taxon>
        <taxon>Pseudomonadota</taxon>
        <taxon>Alphaproteobacteria</taxon>
        <taxon>Rhodobacterales</taxon>
        <taxon>Paracoccaceae</taxon>
        <taxon>Cereibacter</taxon>
    </lineage>
</organism>
<dbReference type="Pfam" id="PF21211">
    <property type="entry name" value="FkbH_N"/>
    <property type="match status" value="1"/>
</dbReference>